<feature type="domain" description="HTH LytTR-type" evidence="3">
    <location>
        <begin position="170"/>
        <end position="274"/>
    </location>
</feature>
<dbReference type="PANTHER" id="PTHR37299:SF1">
    <property type="entry name" value="STAGE 0 SPORULATION PROTEIN A HOMOLOG"/>
    <property type="match status" value="1"/>
</dbReference>
<keyword evidence="2" id="KW-0812">Transmembrane</keyword>
<dbReference type="Pfam" id="PF04397">
    <property type="entry name" value="LytTR"/>
    <property type="match status" value="1"/>
</dbReference>
<dbReference type="InterPro" id="IPR007492">
    <property type="entry name" value="LytTR_DNA-bd_dom"/>
</dbReference>
<dbReference type="GO" id="GO:0003677">
    <property type="term" value="F:DNA binding"/>
    <property type="evidence" value="ECO:0007669"/>
    <property type="project" value="UniProtKB-KW"/>
</dbReference>
<dbReference type="PANTHER" id="PTHR37299">
    <property type="entry name" value="TRANSCRIPTIONAL REGULATOR-RELATED"/>
    <property type="match status" value="1"/>
</dbReference>
<dbReference type="Proteomes" id="UP001160550">
    <property type="component" value="Unassembled WGS sequence"/>
</dbReference>
<dbReference type="RefSeq" id="WP_280941673.1">
    <property type="nucleotide sequence ID" value="NZ_JARYGX010000013.1"/>
</dbReference>
<accession>A0ABT6MQ37</accession>
<comment type="caution">
    <text evidence="4">The sequence shown here is derived from an EMBL/GenBank/DDBJ whole genome shotgun (WGS) entry which is preliminary data.</text>
</comment>
<name>A0ABT6MQ37_9GAMM</name>
<evidence type="ECO:0000256" key="2">
    <source>
        <dbReference type="SAM" id="Phobius"/>
    </source>
</evidence>
<dbReference type="InterPro" id="IPR046947">
    <property type="entry name" value="LytR-like"/>
</dbReference>
<feature type="transmembrane region" description="Helical" evidence="2">
    <location>
        <begin position="120"/>
        <end position="141"/>
    </location>
</feature>
<evidence type="ECO:0000259" key="3">
    <source>
        <dbReference type="PROSITE" id="PS50930"/>
    </source>
</evidence>
<dbReference type="SMART" id="SM00850">
    <property type="entry name" value="LytTR"/>
    <property type="match status" value="1"/>
</dbReference>
<reference evidence="4" key="1">
    <citation type="journal article" date="2007" name="Int. J. Syst. Evol. Microbiol.">
        <title>Luteimonas composti sp. nov., a moderately thermophilic bacterium isolated from food waste.</title>
        <authorList>
            <person name="Young C.C."/>
            <person name="Kampfer P."/>
            <person name="Chen W.M."/>
            <person name="Yen W.S."/>
            <person name="Arun A.B."/>
            <person name="Lai W.A."/>
            <person name="Shen F.T."/>
            <person name="Rekha P.D."/>
            <person name="Lin K.Y."/>
            <person name="Chou J.H."/>
        </authorList>
    </citation>
    <scope>NUCLEOTIDE SEQUENCE</scope>
    <source>
        <strain evidence="4">CC-YY355</strain>
    </source>
</reference>
<protein>
    <submittedName>
        <fullName evidence="4">LytTR family DNA-binding domain-containing protein</fullName>
    </submittedName>
</protein>
<evidence type="ECO:0000256" key="1">
    <source>
        <dbReference type="ARBA" id="ARBA00023012"/>
    </source>
</evidence>
<feature type="transmembrane region" description="Helical" evidence="2">
    <location>
        <begin position="59"/>
        <end position="76"/>
    </location>
</feature>
<gene>
    <name evidence="4" type="ORF">QF205_05110</name>
</gene>
<feature type="transmembrane region" description="Helical" evidence="2">
    <location>
        <begin position="20"/>
        <end position="39"/>
    </location>
</feature>
<sequence>MAQTASAALMPAWNDCRRSFIGWGAYMGLIAVYCVLHTAIVEAAPVDLADSAAWPLREWGMWLLLTPLLWAGFRRAQAKAGVSRSAAWRHGALCAAALCLALACRVGLDVLEGARAASSLVHFLPRHATALALVVLAWQLAGRREDRELVRTAISSEPEPDPAPAMSATLLVSQGRRERLVQLYEIDVVSAAGNYVDIRCGDEVYLLRSTLTQLERTLPPGQFVRVHRSHLVNLSSLQHMTRTPAGNGSVVVRGGHVVPMSKKYRSVLKASCAIPAIDA</sequence>
<keyword evidence="2" id="KW-0472">Membrane</keyword>
<keyword evidence="1" id="KW-0902">Two-component regulatory system</keyword>
<reference evidence="4" key="2">
    <citation type="submission" date="2023-04" db="EMBL/GenBank/DDBJ databases">
        <authorList>
            <person name="Sun J.-Q."/>
        </authorList>
    </citation>
    <scope>NUCLEOTIDE SEQUENCE</scope>
    <source>
        <strain evidence="4">CC-YY355</strain>
    </source>
</reference>
<feature type="transmembrane region" description="Helical" evidence="2">
    <location>
        <begin position="88"/>
        <end position="108"/>
    </location>
</feature>
<dbReference type="EMBL" id="JARYGX010000013">
    <property type="protein sequence ID" value="MDH7452465.1"/>
    <property type="molecule type" value="Genomic_DNA"/>
</dbReference>
<dbReference type="PROSITE" id="PS50930">
    <property type="entry name" value="HTH_LYTTR"/>
    <property type="match status" value="1"/>
</dbReference>
<keyword evidence="5" id="KW-1185">Reference proteome</keyword>
<organism evidence="4 5">
    <name type="scientific">Luteimonas composti</name>
    <dbReference type="NCBI Taxonomy" id="398257"/>
    <lineage>
        <taxon>Bacteria</taxon>
        <taxon>Pseudomonadati</taxon>
        <taxon>Pseudomonadota</taxon>
        <taxon>Gammaproteobacteria</taxon>
        <taxon>Lysobacterales</taxon>
        <taxon>Lysobacteraceae</taxon>
        <taxon>Luteimonas</taxon>
    </lineage>
</organism>
<proteinExistence type="predicted"/>
<keyword evidence="2" id="KW-1133">Transmembrane helix</keyword>
<evidence type="ECO:0000313" key="4">
    <source>
        <dbReference type="EMBL" id="MDH7452465.1"/>
    </source>
</evidence>
<evidence type="ECO:0000313" key="5">
    <source>
        <dbReference type="Proteomes" id="UP001160550"/>
    </source>
</evidence>
<dbReference type="Gene3D" id="2.40.50.1020">
    <property type="entry name" value="LytTr DNA-binding domain"/>
    <property type="match status" value="1"/>
</dbReference>
<keyword evidence="4" id="KW-0238">DNA-binding</keyword>